<dbReference type="AlphaFoldDB" id="A0A814YKQ2"/>
<dbReference type="CDD" id="cd14361">
    <property type="entry name" value="UBA_HYPK"/>
    <property type="match status" value="1"/>
</dbReference>
<dbReference type="InterPro" id="IPR044034">
    <property type="entry name" value="NAC-like_UBA"/>
</dbReference>
<dbReference type="Pfam" id="PF01699">
    <property type="entry name" value="Na_Ca_ex"/>
    <property type="match status" value="2"/>
</dbReference>
<evidence type="ECO:0000256" key="5">
    <source>
        <dbReference type="ARBA" id="ARBA00022692"/>
    </source>
</evidence>
<dbReference type="GO" id="GO:0006874">
    <property type="term" value="P:intracellular calcium ion homeostasis"/>
    <property type="evidence" value="ECO:0007669"/>
    <property type="project" value="TreeGrafter"/>
</dbReference>
<feature type="transmembrane region" description="Helical" evidence="9">
    <location>
        <begin position="527"/>
        <end position="549"/>
    </location>
</feature>
<evidence type="ECO:0000256" key="9">
    <source>
        <dbReference type="SAM" id="Phobius"/>
    </source>
</evidence>
<evidence type="ECO:0000256" key="2">
    <source>
        <dbReference type="ARBA" id="ARBA00022448"/>
    </source>
</evidence>
<feature type="compositionally biased region" description="Basic and acidic residues" evidence="8">
    <location>
        <begin position="31"/>
        <end position="48"/>
    </location>
</feature>
<feature type="compositionally biased region" description="Acidic residues" evidence="8">
    <location>
        <begin position="15"/>
        <end position="25"/>
    </location>
</feature>
<dbReference type="EMBL" id="CAJNOH010001577">
    <property type="protein sequence ID" value="CAF1231699.1"/>
    <property type="molecule type" value="Genomic_DNA"/>
</dbReference>
<comment type="subcellular location">
    <subcellularLocation>
        <location evidence="1">Membrane</location>
        <topology evidence="1">Multi-pass membrane protein</topology>
    </subcellularLocation>
</comment>
<dbReference type="InterPro" id="IPR004837">
    <property type="entry name" value="NaCa_Exmemb"/>
</dbReference>
<evidence type="ECO:0000256" key="8">
    <source>
        <dbReference type="SAM" id="MobiDB-lite"/>
    </source>
</evidence>
<dbReference type="Pfam" id="PF19026">
    <property type="entry name" value="UBA_HYPK"/>
    <property type="match status" value="1"/>
</dbReference>
<organism evidence="12 13">
    <name type="scientific">Rotaria sordida</name>
    <dbReference type="NCBI Taxonomy" id="392033"/>
    <lineage>
        <taxon>Eukaryota</taxon>
        <taxon>Metazoa</taxon>
        <taxon>Spiralia</taxon>
        <taxon>Gnathifera</taxon>
        <taxon>Rotifera</taxon>
        <taxon>Eurotatoria</taxon>
        <taxon>Bdelloidea</taxon>
        <taxon>Philodinida</taxon>
        <taxon>Philodinidae</taxon>
        <taxon>Rotaria</taxon>
    </lineage>
</organism>
<dbReference type="GO" id="GO:0005432">
    <property type="term" value="F:calcium:sodium antiporter activity"/>
    <property type="evidence" value="ECO:0007669"/>
    <property type="project" value="TreeGrafter"/>
</dbReference>
<evidence type="ECO:0000313" key="13">
    <source>
        <dbReference type="Proteomes" id="UP000663854"/>
    </source>
</evidence>
<gene>
    <name evidence="12" type="ORF">PYM288_LOCUS26416</name>
</gene>
<evidence type="ECO:0000256" key="4">
    <source>
        <dbReference type="ARBA" id="ARBA00022568"/>
    </source>
</evidence>
<feature type="transmembrane region" description="Helical" evidence="9">
    <location>
        <begin position="284"/>
        <end position="302"/>
    </location>
</feature>
<feature type="region of interest" description="Disordered" evidence="8">
    <location>
        <begin position="1"/>
        <end position="51"/>
    </location>
</feature>
<evidence type="ECO:0000313" key="12">
    <source>
        <dbReference type="EMBL" id="CAF1231699.1"/>
    </source>
</evidence>
<feature type="domain" description="Sodium/calcium exchanger membrane region" evidence="10">
    <location>
        <begin position="506"/>
        <end position="581"/>
    </location>
</feature>
<keyword evidence="4" id="KW-0109">Calcium transport</keyword>
<keyword evidence="2" id="KW-0813">Transport</keyword>
<keyword evidence="4" id="KW-0406">Ion transport</keyword>
<proteinExistence type="predicted"/>
<dbReference type="GO" id="GO:0016020">
    <property type="term" value="C:membrane"/>
    <property type="evidence" value="ECO:0007669"/>
    <property type="project" value="UniProtKB-SubCell"/>
</dbReference>
<feature type="transmembrane region" description="Helical" evidence="9">
    <location>
        <begin position="504"/>
        <end position="521"/>
    </location>
</feature>
<keyword evidence="4" id="KW-0106">Calcium</keyword>
<dbReference type="InterPro" id="IPR051359">
    <property type="entry name" value="CaCA_antiporter"/>
</dbReference>
<dbReference type="Gene3D" id="1.20.1420.30">
    <property type="entry name" value="NCX, central ion-binding region"/>
    <property type="match status" value="2"/>
</dbReference>
<feature type="transmembrane region" description="Helical" evidence="9">
    <location>
        <begin position="444"/>
        <end position="466"/>
    </location>
</feature>
<name>A0A814YKQ2_9BILA</name>
<sequence>MSDSLSVTAAAAEDNVSDDEKEEEQVTSTIQKKEDAKVEKELDRVTDRVDEEDLGSENIGNALTAINDKRHRDESKRKAEQAVLANVKIRKEDVELIIQELELPRSKAEKILRQHRGDKFNYLKALIMTTAIECRDYRNFANDTCNFMRTTPDCKLDGGFINYLTFVFCNFDDKLVALGLTLLAGWLLVLFIGLGVTADSYFCPALRVIARVLRLSENIAGVTFLAFGNGAPDIFSAIAAVGSSKGGDVGLAFGALFGAGVFVTTVVAGTIGLATPFRSIQRPLLRDIIFFIIASFAAYVAMYDGKIYLAESLGFIIMYAVYLIILIGGYFINRQLKDRRALLQAAHTEAAAKTYGSIQTPLDQSVVSVDDTDGDIPDDSYAQPDVTFALSLRHAFLPRDDTPWSERSIINKTFSIIKMPVVIILHFTVPLVDYDKREHNWNKLLNSFHLLSGPLTVSILTRVGLIKIRNLFPVWAVVCIVGTILCFAALILTEYHTKPRYHSGFAFLGFTVSVVWIYSVANEIVNLLSTFGIVFNISNTILGLTFLAWGNSLSDYVSNVVSARQGYPNMGISACYGGPLLSTY</sequence>
<evidence type="ECO:0000256" key="6">
    <source>
        <dbReference type="ARBA" id="ARBA00022989"/>
    </source>
</evidence>
<evidence type="ECO:0000256" key="1">
    <source>
        <dbReference type="ARBA" id="ARBA00004141"/>
    </source>
</evidence>
<protein>
    <recommendedName>
        <fullName evidence="14">Sodium/potassium/calcium exchanger 6</fullName>
    </recommendedName>
</protein>
<feature type="transmembrane region" description="Helical" evidence="9">
    <location>
        <begin position="308"/>
        <end position="332"/>
    </location>
</feature>
<dbReference type="InterPro" id="IPR044880">
    <property type="entry name" value="NCX_ion-bd_dom_sf"/>
</dbReference>
<dbReference type="InterPro" id="IPR038922">
    <property type="entry name" value="HYPK_UBA"/>
</dbReference>
<evidence type="ECO:0000256" key="3">
    <source>
        <dbReference type="ARBA" id="ARBA00022449"/>
    </source>
</evidence>
<dbReference type="PANTHER" id="PTHR12266">
    <property type="entry name" value="NA+/CA2+ K+ INDEPENDENT EXCHANGER"/>
    <property type="match status" value="1"/>
</dbReference>
<feature type="transmembrane region" description="Helical" evidence="9">
    <location>
        <begin position="249"/>
        <end position="272"/>
    </location>
</feature>
<reference evidence="12" key="1">
    <citation type="submission" date="2021-02" db="EMBL/GenBank/DDBJ databases">
        <authorList>
            <person name="Nowell W R."/>
        </authorList>
    </citation>
    <scope>NUCLEOTIDE SEQUENCE</scope>
</reference>
<feature type="transmembrane region" description="Helical" evidence="9">
    <location>
        <begin position="219"/>
        <end position="243"/>
    </location>
</feature>
<accession>A0A814YKQ2</accession>
<evidence type="ECO:0008006" key="14">
    <source>
        <dbReference type="Google" id="ProtNLM"/>
    </source>
</evidence>
<comment type="caution">
    <text evidence="12">The sequence shown here is derived from an EMBL/GenBank/DDBJ whole genome shotgun (WGS) entry which is preliminary data.</text>
</comment>
<dbReference type="Proteomes" id="UP000663854">
    <property type="component" value="Unassembled WGS sequence"/>
</dbReference>
<feature type="transmembrane region" description="Helical" evidence="9">
    <location>
        <begin position="472"/>
        <end position="492"/>
    </location>
</feature>
<keyword evidence="5 9" id="KW-0812">Transmembrane</keyword>
<evidence type="ECO:0000259" key="11">
    <source>
        <dbReference type="Pfam" id="PF19026"/>
    </source>
</evidence>
<evidence type="ECO:0000256" key="7">
    <source>
        <dbReference type="ARBA" id="ARBA00023136"/>
    </source>
</evidence>
<feature type="transmembrane region" description="Helical" evidence="9">
    <location>
        <begin position="175"/>
        <end position="198"/>
    </location>
</feature>
<keyword evidence="6 9" id="KW-1133">Transmembrane helix</keyword>
<dbReference type="PANTHER" id="PTHR12266:SF0">
    <property type="entry name" value="MITOCHONDRIAL SODIUM_CALCIUM EXCHANGER PROTEIN"/>
    <property type="match status" value="1"/>
</dbReference>
<feature type="domain" description="Sodium/calcium exchanger membrane region" evidence="10">
    <location>
        <begin position="186"/>
        <end position="327"/>
    </location>
</feature>
<keyword evidence="7 9" id="KW-0472">Membrane</keyword>
<keyword evidence="3" id="KW-0050">Antiport</keyword>
<feature type="domain" description="Nascent polypeptide-associated complex subunit alpha-like UBA" evidence="11">
    <location>
        <begin position="87"/>
        <end position="127"/>
    </location>
</feature>
<evidence type="ECO:0000259" key="10">
    <source>
        <dbReference type="Pfam" id="PF01699"/>
    </source>
</evidence>